<dbReference type="EMBL" id="CP034539">
    <property type="protein sequence ID" value="AZQ32778.1"/>
    <property type="molecule type" value="Genomic_DNA"/>
</dbReference>
<dbReference type="Gene3D" id="1.10.150.240">
    <property type="entry name" value="Putative phosphatase, domain 2"/>
    <property type="match status" value="1"/>
</dbReference>
<reference evidence="3 4" key="1">
    <citation type="journal article" date="2019" name="Int. J. Syst. Evol. Microbiol.">
        <title>Streptomyces cyaneochromogenes sp. nov., a blue pigment-producing actinomycete from manganese-contaminated soil.</title>
        <authorList>
            <person name="Tang X."/>
            <person name="Zhao J."/>
            <person name="Li K."/>
            <person name="Chen Z."/>
            <person name="Sun Y."/>
            <person name="Gao J."/>
        </authorList>
    </citation>
    <scope>NUCLEOTIDE SEQUENCE [LARGE SCALE GENOMIC DNA]</scope>
    <source>
        <strain evidence="3 4">MK-45</strain>
    </source>
</reference>
<sequence>MSAKRAASFDVDGTLVDTSYLHLVTWWEAFRQAGRHVLMRESHRAVGLSGCELLDHLLGDGTDRHPEDGGYRDCPPRAGIRLAFIRDAQSAGLTLAEIRSVLALSSPAMRKPPWLPPSTPTPHARYVGQRLAVAGVVELVGERSRPSLKGFLDPVWAESRCLAHPGRGEQVARERGEAVEDREGTRDAAHPAEEAGRRSWARTGPGHRRSSRVRSVHGQDHHPAGGSHHALGARSRPVHRRPARARFAAL</sequence>
<evidence type="ECO:0000259" key="2">
    <source>
        <dbReference type="Pfam" id="PF09278"/>
    </source>
</evidence>
<dbReference type="Proteomes" id="UP000280298">
    <property type="component" value="Chromosome"/>
</dbReference>
<evidence type="ECO:0000256" key="1">
    <source>
        <dbReference type="SAM" id="MobiDB-lite"/>
    </source>
</evidence>
<feature type="region of interest" description="Disordered" evidence="1">
    <location>
        <begin position="166"/>
        <end position="250"/>
    </location>
</feature>
<dbReference type="KEGG" id="scya:EJ357_04415"/>
<dbReference type="InterPro" id="IPR009061">
    <property type="entry name" value="DNA-bd_dom_put_sf"/>
</dbReference>
<dbReference type="Pfam" id="PF09278">
    <property type="entry name" value="MerR-DNA-bind"/>
    <property type="match status" value="1"/>
</dbReference>
<dbReference type="InterPro" id="IPR023198">
    <property type="entry name" value="PGP-like_dom2"/>
</dbReference>
<feature type="compositionally biased region" description="Basic residues" evidence="1">
    <location>
        <begin position="205"/>
        <end position="215"/>
    </location>
</feature>
<dbReference type="OrthoDB" id="9793014at2"/>
<name>A0A3S9M0Q9_9ACTN</name>
<feature type="domain" description="Transcription regulator MerR DNA binding" evidence="2">
    <location>
        <begin position="81"/>
        <end position="106"/>
    </location>
</feature>
<evidence type="ECO:0000313" key="4">
    <source>
        <dbReference type="Proteomes" id="UP000280298"/>
    </source>
</evidence>
<gene>
    <name evidence="3" type="ORF">EJ357_04415</name>
</gene>
<protein>
    <recommendedName>
        <fullName evidence="2">Transcription regulator MerR DNA binding domain-containing protein</fullName>
    </recommendedName>
</protein>
<dbReference type="SUPFAM" id="SSF56784">
    <property type="entry name" value="HAD-like"/>
    <property type="match status" value="1"/>
</dbReference>
<feature type="compositionally biased region" description="Basic and acidic residues" evidence="1">
    <location>
        <begin position="166"/>
        <end position="197"/>
    </location>
</feature>
<accession>A0A3S9M0Q9</accession>
<keyword evidence="4" id="KW-1185">Reference proteome</keyword>
<dbReference type="InterPro" id="IPR036412">
    <property type="entry name" value="HAD-like_sf"/>
</dbReference>
<evidence type="ECO:0000313" key="3">
    <source>
        <dbReference type="EMBL" id="AZQ32778.1"/>
    </source>
</evidence>
<organism evidence="3 4">
    <name type="scientific">Streptomyces cyaneochromogenes</name>
    <dbReference type="NCBI Taxonomy" id="2496836"/>
    <lineage>
        <taxon>Bacteria</taxon>
        <taxon>Bacillati</taxon>
        <taxon>Actinomycetota</taxon>
        <taxon>Actinomycetes</taxon>
        <taxon>Kitasatosporales</taxon>
        <taxon>Streptomycetaceae</taxon>
        <taxon>Streptomyces</taxon>
    </lineage>
</organism>
<dbReference type="InterPro" id="IPR015358">
    <property type="entry name" value="Tscrpt_reg_MerR_DNA-bd"/>
</dbReference>
<proteinExistence type="predicted"/>
<dbReference type="AlphaFoldDB" id="A0A3S9M0Q9"/>
<dbReference type="SUPFAM" id="SSF46955">
    <property type="entry name" value="Putative DNA-binding domain"/>
    <property type="match status" value="1"/>
</dbReference>